<dbReference type="OrthoDB" id="2674649at2759"/>
<feature type="compositionally biased region" description="Basic residues" evidence="1">
    <location>
        <begin position="337"/>
        <end position="351"/>
    </location>
</feature>
<organism evidence="2 3">
    <name type="scientific">Suillus discolor</name>
    <dbReference type="NCBI Taxonomy" id="1912936"/>
    <lineage>
        <taxon>Eukaryota</taxon>
        <taxon>Fungi</taxon>
        <taxon>Dikarya</taxon>
        <taxon>Basidiomycota</taxon>
        <taxon>Agaricomycotina</taxon>
        <taxon>Agaricomycetes</taxon>
        <taxon>Agaricomycetidae</taxon>
        <taxon>Boletales</taxon>
        <taxon>Suillineae</taxon>
        <taxon>Suillaceae</taxon>
        <taxon>Suillus</taxon>
    </lineage>
</organism>
<protein>
    <submittedName>
        <fullName evidence="2">Uncharacterized protein</fullName>
    </submittedName>
</protein>
<feature type="compositionally biased region" description="Basic and acidic residues" evidence="1">
    <location>
        <begin position="326"/>
        <end position="336"/>
    </location>
</feature>
<sequence>MDPASESNKGIFCRGVKADSQPCDCEEFFADSQDKGHCVECGHGCSKHPHNVSGYKVEDIQDEPQPSSSAAIKEIFNRVAGSRSVNEKSSTTKRGSLSLATAREEAILTLSSTRLASHSKLAKGPAPSAGLRKDRKETNPYPASQRNGLIRETKAPSRGSQNEIQAMRNHGCYLDQQFRVDSRWSYAKITNNLRTWFPKVFRYLDTQVEKRTSQPRPGQEEKPVWRLLNKSGVVLTGVDVAFPVGSDLAKHKGREKASPSECHLWFVTRNQIPDDVYESWNTQSVIAGSDSEHDGSDQLLSYTDSSAVDKSDNKLASSLMELDLTDAKVKDSDPKGKMKARSPKSTNHMKRVLSPDRSPSDTKQGAQKKVKKASDTNIPLFFMDSASLSPQALPSTQPAQFSSLSETVSFRNWVHVDAAASLRLKNEVSFPPEFVSVSEDDVLWCNRTNDNDPFAPERINPWDSCYIMFQNPANFLV</sequence>
<dbReference type="Proteomes" id="UP000823399">
    <property type="component" value="Unassembled WGS sequence"/>
</dbReference>
<evidence type="ECO:0000313" key="3">
    <source>
        <dbReference type="Proteomes" id="UP000823399"/>
    </source>
</evidence>
<keyword evidence="3" id="KW-1185">Reference proteome</keyword>
<dbReference type="RefSeq" id="XP_041293168.1">
    <property type="nucleotide sequence ID" value="XM_041441441.1"/>
</dbReference>
<evidence type="ECO:0000313" key="2">
    <source>
        <dbReference type="EMBL" id="KAG2108925.1"/>
    </source>
</evidence>
<dbReference type="GeneID" id="64703700"/>
<accession>A0A9P7JU15</accession>
<gene>
    <name evidence="2" type="ORF">F5147DRAFT_773256</name>
</gene>
<dbReference type="EMBL" id="JABBWM010000025">
    <property type="protein sequence ID" value="KAG2108925.1"/>
    <property type="molecule type" value="Genomic_DNA"/>
</dbReference>
<feature type="region of interest" description="Disordered" evidence="1">
    <location>
        <begin position="117"/>
        <end position="149"/>
    </location>
</feature>
<name>A0A9P7JU15_9AGAM</name>
<evidence type="ECO:0000256" key="1">
    <source>
        <dbReference type="SAM" id="MobiDB-lite"/>
    </source>
</evidence>
<comment type="caution">
    <text evidence="2">The sequence shown here is derived from an EMBL/GenBank/DDBJ whole genome shotgun (WGS) entry which is preliminary data.</text>
</comment>
<reference evidence="2" key="1">
    <citation type="journal article" date="2020" name="New Phytol.">
        <title>Comparative genomics reveals dynamic genome evolution in host specialist ectomycorrhizal fungi.</title>
        <authorList>
            <person name="Lofgren L.A."/>
            <person name="Nguyen N.H."/>
            <person name="Vilgalys R."/>
            <person name="Ruytinx J."/>
            <person name="Liao H.L."/>
            <person name="Branco S."/>
            <person name="Kuo A."/>
            <person name="LaButti K."/>
            <person name="Lipzen A."/>
            <person name="Andreopoulos W."/>
            <person name="Pangilinan J."/>
            <person name="Riley R."/>
            <person name="Hundley H."/>
            <person name="Na H."/>
            <person name="Barry K."/>
            <person name="Grigoriev I.V."/>
            <person name="Stajich J.E."/>
            <person name="Kennedy P.G."/>
        </authorList>
    </citation>
    <scope>NUCLEOTIDE SEQUENCE</scope>
    <source>
        <strain evidence="2">FC423</strain>
    </source>
</reference>
<proteinExistence type="predicted"/>
<feature type="region of interest" description="Disordered" evidence="1">
    <location>
        <begin position="326"/>
        <end position="372"/>
    </location>
</feature>
<dbReference type="AlphaFoldDB" id="A0A9P7JU15"/>